<dbReference type="InterPro" id="IPR011990">
    <property type="entry name" value="TPR-like_helical_dom_sf"/>
</dbReference>
<dbReference type="Pfam" id="PF14322">
    <property type="entry name" value="SusD-like_3"/>
    <property type="match status" value="1"/>
</dbReference>
<comment type="similarity">
    <text evidence="2">Belongs to the SusD family.</text>
</comment>
<proteinExistence type="inferred from homology"/>
<keyword evidence="5" id="KW-0998">Cell outer membrane</keyword>
<reference evidence="8 9" key="1">
    <citation type="submission" date="2019-03" db="EMBL/GenBank/DDBJ databases">
        <title>Diversity of the mouse oral microbiome.</title>
        <authorList>
            <person name="Joseph S."/>
            <person name="Aduse-Opoku J."/>
            <person name="Curtis M."/>
            <person name="Wade W."/>
            <person name="Hashim A."/>
        </authorList>
    </citation>
    <scope>NUCLEOTIDE SEQUENCE [LARGE SCALE GENOMIC DNA]</scope>
    <source>
        <strain evidence="8 9">P11</strain>
    </source>
</reference>
<dbReference type="OrthoDB" id="618454at2"/>
<dbReference type="GO" id="GO:0009279">
    <property type="term" value="C:cell outer membrane"/>
    <property type="evidence" value="ECO:0007669"/>
    <property type="project" value="UniProtKB-SubCell"/>
</dbReference>
<dbReference type="Proteomes" id="UP000298285">
    <property type="component" value="Unassembled WGS sequence"/>
</dbReference>
<dbReference type="Gene3D" id="1.25.40.390">
    <property type="match status" value="1"/>
</dbReference>
<keyword evidence="4" id="KW-0472">Membrane</keyword>
<evidence type="ECO:0000259" key="7">
    <source>
        <dbReference type="Pfam" id="PF14322"/>
    </source>
</evidence>
<dbReference type="SUPFAM" id="SSF48452">
    <property type="entry name" value="TPR-like"/>
    <property type="match status" value="1"/>
</dbReference>
<evidence type="ECO:0000313" key="8">
    <source>
        <dbReference type="EMBL" id="TFU88862.1"/>
    </source>
</evidence>
<evidence type="ECO:0000313" key="9">
    <source>
        <dbReference type="Proteomes" id="UP000298285"/>
    </source>
</evidence>
<dbReference type="AlphaFoldDB" id="A0A4Y9IKL3"/>
<dbReference type="EMBL" id="SPPK01000004">
    <property type="protein sequence ID" value="TFU88862.1"/>
    <property type="molecule type" value="Genomic_DNA"/>
</dbReference>
<dbReference type="InterPro" id="IPR012944">
    <property type="entry name" value="SusD_RagB_dom"/>
</dbReference>
<evidence type="ECO:0000259" key="6">
    <source>
        <dbReference type="Pfam" id="PF07980"/>
    </source>
</evidence>
<dbReference type="RefSeq" id="WP_135106256.1">
    <property type="nucleotide sequence ID" value="NZ_JADGKW010000004.1"/>
</dbReference>
<comment type="subcellular location">
    <subcellularLocation>
        <location evidence="1">Cell outer membrane</location>
    </subcellularLocation>
</comment>
<feature type="domain" description="SusD-like N-terminal" evidence="7">
    <location>
        <begin position="22"/>
        <end position="200"/>
    </location>
</feature>
<keyword evidence="3" id="KW-0732">Signal</keyword>
<dbReference type="InterPro" id="IPR033985">
    <property type="entry name" value="SusD-like_N"/>
</dbReference>
<evidence type="ECO:0000256" key="2">
    <source>
        <dbReference type="ARBA" id="ARBA00006275"/>
    </source>
</evidence>
<accession>A0A4Y9IKL3</accession>
<gene>
    <name evidence="8" type="ORF">E4T88_13420</name>
</gene>
<dbReference type="CDD" id="cd08977">
    <property type="entry name" value="SusD"/>
    <property type="match status" value="1"/>
</dbReference>
<evidence type="ECO:0000256" key="4">
    <source>
        <dbReference type="ARBA" id="ARBA00023136"/>
    </source>
</evidence>
<comment type="caution">
    <text evidence="8">The sequence shown here is derived from an EMBL/GenBank/DDBJ whole genome shotgun (WGS) entry which is preliminary data.</text>
</comment>
<feature type="domain" description="RagB/SusD" evidence="6">
    <location>
        <begin position="264"/>
        <end position="507"/>
    </location>
</feature>
<dbReference type="PROSITE" id="PS51257">
    <property type="entry name" value="PROKAR_LIPOPROTEIN"/>
    <property type="match status" value="1"/>
</dbReference>
<evidence type="ECO:0000256" key="3">
    <source>
        <dbReference type="ARBA" id="ARBA00022729"/>
    </source>
</evidence>
<evidence type="ECO:0000256" key="1">
    <source>
        <dbReference type="ARBA" id="ARBA00004442"/>
    </source>
</evidence>
<evidence type="ECO:0000256" key="5">
    <source>
        <dbReference type="ARBA" id="ARBA00023237"/>
    </source>
</evidence>
<organism evidence="8 9">
    <name type="scientific">Dysgonomonas mossii</name>
    <dbReference type="NCBI Taxonomy" id="163665"/>
    <lineage>
        <taxon>Bacteria</taxon>
        <taxon>Pseudomonadati</taxon>
        <taxon>Bacteroidota</taxon>
        <taxon>Bacteroidia</taxon>
        <taxon>Bacteroidales</taxon>
        <taxon>Dysgonomonadaceae</taxon>
        <taxon>Dysgonomonas</taxon>
    </lineage>
</organism>
<dbReference type="Pfam" id="PF07980">
    <property type="entry name" value="SusD_RagB"/>
    <property type="match status" value="1"/>
</dbReference>
<protein>
    <submittedName>
        <fullName evidence="8">RagB/SusD family nutrient uptake outer membrane protein</fullName>
    </submittedName>
</protein>
<sequence>MNKIYIACLSVMLLFYSCNESFLNLNPESSSTEASFYKTEDHFNQAINAAYASMRTIINIGYIVGEMRSDNTHYTRNNNERMDSNSFREDVANFLVTSQNYTVSELWSGCYNTIAQANTILARLDATDLSDTFKNRIIGQAKFMRAWAYFELVQCYARIPIQLTEVKTADQAFPVQSTPEEVYAVIIDDVKDAIDKLETVEFPQDGSATKGAAKMLYAYVLMTKPSPDYSTAESQLDDIINKMGYDLLPHYADVFDTSKKNSVEHIFSVQYQMGNQGQESNWLYLFMPRTKEGELITGVEFSNTTSTGGWNVPTQAMIDSYEPNDLRLDPSVAIAVGTIENDALVVANVFKVGDPRISNYETALPFVNKYRHTHTNIFNTDDNWPVYRYSDALLLMAECLVDQNRGAEAVPFVNRVRTRAGLPSVSVVTADVVANERKHELAFENHRWFDLVRTGKAIEVMTADGAYIKSIDKDVSSRAYNVKKENLILPIPYRELRINKNLTQNPGSEPQ</sequence>
<name>A0A4Y9IKL3_9BACT</name>